<evidence type="ECO:0000256" key="2">
    <source>
        <dbReference type="RuleBase" id="RU004447"/>
    </source>
</evidence>
<dbReference type="GO" id="GO:0006508">
    <property type="term" value="P:proteolysis"/>
    <property type="evidence" value="ECO:0007669"/>
    <property type="project" value="UniProtKB-KW"/>
</dbReference>
<evidence type="ECO:0000313" key="6">
    <source>
        <dbReference type="Proteomes" id="UP000032250"/>
    </source>
</evidence>
<dbReference type="OrthoDB" id="9811314at2"/>
<dbReference type="InterPro" id="IPR050361">
    <property type="entry name" value="MPP/UQCRC_Complex"/>
</dbReference>
<accession>A0A0D1AM78</accession>
<reference evidence="5 6" key="1">
    <citation type="submission" date="2014-06" db="EMBL/GenBank/DDBJ databases">
        <title>Genome characterization of distinct group I Clostridium botulinum lineages.</title>
        <authorList>
            <person name="Giordani F."/>
            <person name="Anselmo A."/>
            <person name="Fillo S."/>
            <person name="Palozzi A.M."/>
            <person name="Fortunato A."/>
            <person name="Gentile B."/>
            <person name="Ciammaruconi A."/>
            <person name="Anniballi F."/>
            <person name="De Medici D."/>
            <person name="Lista F."/>
        </authorList>
    </citation>
    <scope>NUCLEOTIDE SEQUENCE [LARGE SCALE GENOMIC DNA]</scope>
    <source>
        <strain evidence="5 6">B2 450</strain>
    </source>
</reference>
<dbReference type="GO" id="GO:0046872">
    <property type="term" value="F:metal ion binding"/>
    <property type="evidence" value="ECO:0007669"/>
    <property type="project" value="InterPro"/>
</dbReference>
<feature type="domain" description="Peptidase M16 C-terminal" evidence="4">
    <location>
        <begin position="166"/>
        <end position="341"/>
    </location>
</feature>
<dbReference type="InterPro" id="IPR001431">
    <property type="entry name" value="Pept_M16_Zn_BS"/>
</dbReference>
<dbReference type="SUPFAM" id="SSF63411">
    <property type="entry name" value="LuxS/MPP-like metallohydrolase"/>
    <property type="match status" value="2"/>
</dbReference>
<comment type="similarity">
    <text evidence="1 2">Belongs to the peptidase M16 family.</text>
</comment>
<dbReference type="InterPro" id="IPR007863">
    <property type="entry name" value="Peptidase_M16_C"/>
</dbReference>
<sequence length="433" mass="48980">MYNLFTLDNGLRVVLENIDYVKSVSVGLWIENGSRNEDLKNNGISHFIEHMMFKGTENRSALQIAECIEDVGGQINAFTGKEATCYYIKILNSHMELALEVLSDMLFNSKFKEEDIEKEKGVVIEEISMTEDSPEDVLSDLHCKAIWGDDSISYPILGTLETVKSFKRSDIVDYINKYYIPENSVISICGNFDINKLEKLINKYFGNWSSGENKNITCYSKPKIENNHLFKNKNIEQLHISLGFEGLELGNDDMYPLVLLSNVLGGGASSVLFQKIREEKGLCYSIYSYMSSFNKTGAVSIYTGLNPTYTEDTITLIKQVVNDFSKKGINKEKLIKSKEQLKGSYILGLESTSTRMFNNGKSVLFLNRINDPEIIMKKIDKITEDKLQEVMARTFGAGVKNSAFVGEKLNLENVKNILDTNKKAFKETKSKLI</sequence>
<dbReference type="HOGENOM" id="CLU_009902_3_0_9"/>
<dbReference type="InterPro" id="IPR011765">
    <property type="entry name" value="Pept_M16_N"/>
</dbReference>
<dbReference type="Pfam" id="PF05193">
    <property type="entry name" value="Peptidase_M16_C"/>
    <property type="match status" value="1"/>
</dbReference>
<keyword evidence="5" id="KW-0378">Hydrolase</keyword>
<dbReference type="Gene3D" id="3.30.830.10">
    <property type="entry name" value="Metalloenzyme, LuxS/M16 peptidase-like"/>
    <property type="match status" value="2"/>
</dbReference>
<organism evidence="5 6">
    <name type="scientific">Clostridium botulinum B2 450</name>
    <dbReference type="NCBI Taxonomy" id="1379739"/>
    <lineage>
        <taxon>Bacteria</taxon>
        <taxon>Bacillati</taxon>
        <taxon>Bacillota</taxon>
        <taxon>Clostridia</taxon>
        <taxon>Eubacteriales</taxon>
        <taxon>Clostridiaceae</taxon>
        <taxon>Clostridium</taxon>
    </lineage>
</organism>
<evidence type="ECO:0000313" key="5">
    <source>
        <dbReference type="EMBL" id="KIS24239.1"/>
    </source>
</evidence>
<evidence type="ECO:0000256" key="1">
    <source>
        <dbReference type="ARBA" id="ARBA00007261"/>
    </source>
</evidence>
<comment type="caution">
    <text evidence="5">The sequence shown here is derived from an EMBL/GenBank/DDBJ whole genome shotgun (WGS) entry which is preliminary data.</text>
</comment>
<name>A0A0D1AM78_CLOBO</name>
<dbReference type="RefSeq" id="WP_003484893.1">
    <property type="nucleotide sequence ID" value="NZ_JXSU01000007.1"/>
</dbReference>
<dbReference type="Pfam" id="PF00675">
    <property type="entry name" value="Peptidase_M16"/>
    <property type="match status" value="1"/>
</dbReference>
<proteinExistence type="inferred from homology"/>
<dbReference type="PANTHER" id="PTHR11851:SF49">
    <property type="entry name" value="MITOCHONDRIAL-PROCESSING PEPTIDASE SUBUNIT ALPHA"/>
    <property type="match status" value="1"/>
</dbReference>
<keyword evidence="5" id="KW-0645">Protease</keyword>
<evidence type="ECO:0000259" key="4">
    <source>
        <dbReference type="Pfam" id="PF05193"/>
    </source>
</evidence>
<evidence type="ECO:0000259" key="3">
    <source>
        <dbReference type="Pfam" id="PF00675"/>
    </source>
</evidence>
<dbReference type="PATRIC" id="fig|1379739.3.peg.2757"/>
<protein>
    <submittedName>
        <fullName evidence="5">Zinc protease</fullName>
    </submittedName>
</protein>
<dbReference type="FunFam" id="3.30.830.10:FF:000008">
    <property type="entry name" value="Mitochondrial-processing peptidase subunit beta"/>
    <property type="match status" value="1"/>
</dbReference>
<dbReference type="EMBL" id="JXSU01000007">
    <property type="protein sequence ID" value="KIS24239.1"/>
    <property type="molecule type" value="Genomic_DNA"/>
</dbReference>
<dbReference type="Proteomes" id="UP000032250">
    <property type="component" value="Unassembled WGS sequence"/>
</dbReference>
<feature type="domain" description="Peptidase M16 N-terminal" evidence="3">
    <location>
        <begin position="12"/>
        <end position="159"/>
    </location>
</feature>
<dbReference type="PANTHER" id="PTHR11851">
    <property type="entry name" value="METALLOPROTEASE"/>
    <property type="match status" value="1"/>
</dbReference>
<dbReference type="GO" id="GO:0004222">
    <property type="term" value="F:metalloendopeptidase activity"/>
    <property type="evidence" value="ECO:0007669"/>
    <property type="project" value="InterPro"/>
</dbReference>
<dbReference type="InterPro" id="IPR011249">
    <property type="entry name" value="Metalloenz_LuxS/M16"/>
</dbReference>
<gene>
    <name evidence="5" type="ORF">N495_11870</name>
</gene>
<dbReference type="AlphaFoldDB" id="A0A0D1AM78"/>
<dbReference type="PROSITE" id="PS00143">
    <property type="entry name" value="INSULINASE"/>
    <property type="match status" value="1"/>
</dbReference>